<comment type="catalytic activity">
    <reaction evidence="6 8">
        <text>dCMP + ATP = dCDP + ADP</text>
        <dbReference type="Rhea" id="RHEA:25094"/>
        <dbReference type="ChEBI" id="CHEBI:30616"/>
        <dbReference type="ChEBI" id="CHEBI:57566"/>
        <dbReference type="ChEBI" id="CHEBI:58593"/>
        <dbReference type="ChEBI" id="CHEBI:456216"/>
        <dbReference type="EC" id="2.7.4.25"/>
    </reaction>
</comment>
<dbReference type="InterPro" id="IPR003136">
    <property type="entry name" value="Cytidylate_kin"/>
</dbReference>
<dbReference type="PANTHER" id="PTHR21299">
    <property type="entry name" value="CYTIDYLATE KINASE/PANTOATE-BETA-ALANINE LIGASE"/>
    <property type="match status" value="1"/>
</dbReference>
<evidence type="ECO:0000256" key="6">
    <source>
        <dbReference type="ARBA" id="ARBA00047615"/>
    </source>
</evidence>
<evidence type="ECO:0000256" key="4">
    <source>
        <dbReference type="ARBA" id="ARBA00022777"/>
    </source>
</evidence>
<dbReference type="Pfam" id="PF02224">
    <property type="entry name" value="Cytidylate_kin"/>
    <property type="match status" value="1"/>
</dbReference>
<name>A0A5D0MFV3_9BACT</name>
<dbReference type="CDD" id="cd02020">
    <property type="entry name" value="CMPK"/>
    <property type="match status" value="1"/>
</dbReference>
<dbReference type="HAMAP" id="MF_00238">
    <property type="entry name" value="Cytidyl_kinase_type1"/>
    <property type="match status" value="1"/>
</dbReference>
<protein>
    <recommendedName>
        <fullName evidence="8">Cytidylate kinase</fullName>
        <shortName evidence="8">CK</shortName>
        <ecNumber evidence="8">2.7.4.25</ecNumber>
    </recommendedName>
    <alternativeName>
        <fullName evidence="8">Cytidine monophosphate kinase</fullName>
        <shortName evidence="8">CMP kinase</shortName>
    </alternativeName>
</protein>
<keyword evidence="8" id="KW-0963">Cytoplasm</keyword>
<keyword evidence="5 8" id="KW-0067">ATP-binding</keyword>
<dbReference type="NCBIfam" id="TIGR00017">
    <property type="entry name" value="cmk"/>
    <property type="match status" value="1"/>
</dbReference>
<comment type="similarity">
    <text evidence="1 8">Belongs to the cytidylate kinase family. Type 1 subfamily.</text>
</comment>
<dbReference type="PANTHER" id="PTHR21299:SF2">
    <property type="entry name" value="CYTIDYLATE KINASE"/>
    <property type="match status" value="1"/>
</dbReference>
<organism evidence="10 11">
    <name type="scientific">Candidatus Mcinerneyibacterium aminivorans</name>
    <dbReference type="NCBI Taxonomy" id="2703815"/>
    <lineage>
        <taxon>Bacteria</taxon>
        <taxon>Candidatus Macinerneyibacteriota</taxon>
        <taxon>Candidatus Mcinerneyibacteria</taxon>
        <taxon>Candidatus Mcinerneyibacteriales</taxon>
        <taxon>Candidatus Mcinerneyibacteriaceae</taxon>
        <taxon>Candidatus Mcinerneyibacterium</taxon>
    </lineage>
</organism>
<feature type="domain" description="Cytidylate kinase" evidence="9">
    <location>
        <begin position="7"/>
        <end position="216"/>
    </location>
</feature>
<dbReference type="Proteomes" id="UP000324143">
    <property type="component" value="Unassembled WGS sequence"/>
</dbReference>
<dbReference type="GO" id="GO:0005829">
    <property type="term" value="C:cytosol"/>
    <property type="evidence" value="ECO:0007669"/>
    <property type="project" value="TreeGrafter"/>
</dbReference>
<dbReference type="EMBL" id="VSIX01000021">
    <property type="protein sequence ID" value="TYB31916.1"/>
    <property type="molecule type" value="Genomic_DNA"/>
</dbReference>
<evidence type="ECO:0000256" key="5">
    <source>
        <dbReference type="ARBA" id="ARBA00022840"/>
    </source>
</evidence>
<dbReference type="Gene3D" id="3.40.50.300">
    <property type="entry name" value="P-loop containing nucleotide triphosphate hydrolases"/>
    <property type="match status" value="1"/>
</dbReference>
<evidence type="ECO:0000259" key="9">
    <source>
        <dbReference type="Pfam" id="PF02224"/>
    </source>
</evidence>
<sequence length="221" mass="25287">MESEFVITIDGPAGSGKSTIAKKLADKIGFLYLDTGAMYRSVAYISIEYNRDPVEVASNLDFEILESKNGDKFIANGTDVTSKIRTHEIDDKVSKISSIREVRKHLVKIQRKFAKNKKIVIEGRDTGTVVFPDADLKFYLDASIEIRAKRRYNQKNEKKLTNDSFSLEKIKNKIKKRDNSDKNREWGALKKPDDAYVIDTTSLSKKEVLKEILSYLAEYEY</sequence>
<evidence type="ECO:0000256" key="1">
    <source>
        <dbReference type="ARBA" id="ARBA00009427"/>
    </source>
</evidence>
<comment type="subcellular location">
    <subcellularLocation>
        <location evidence="8">Cytoplasm</location>
    </subcellularLocation>
</comment>
<feature type="binding site" evidence="8">
    <location>
        <begin position="11"/>
        <end position="19"/>
    </location>
    <ligand>
        <name>ATP</name>
        <dbReference type="ChEBI" id="CHEBI:30616"/>
    </ligand>
</feature>
<accession>A0A5D0MFV3</accession>
<evidence type="ECO:0000256" key="8">
    <source>
        <dbReference type="HAMAP-Rule" id="MF_00238"/>
    </source>
</evidence>
<keyword evidence="3 8" id="KW-0547">Nucleotide-binding</keyword>
<dbReference type="InterPro" id="IPR011994">
    <property type="entry name" value="Cytidylate_kinase_dom"/>
</dbReference>
<dbReference type="GO" id="GO:0006220">
    <property type="term" value="P:pyrimidine nucleotide metabolic process"/>
    <property type="evidence" value="ECO:0007669"/>
    <property type="project" value="UniProtKB-UniRule"/>
</dbReference>
<dbReference type="SUPFAM" id="SSF52540">
    <property type="entry name" value="P-loop containing nucleoside triphosphate hydrolases"/>
    <property type="match status" value="1"/>
</dbReference>
<comment type="catalytic activity">
    <reaction evidence="7 8">
        <text>CMP + ATP = CDP + ADP</text>
        <dbReference type="Rhea" id="RHEA:11600"/>
        <dbReference type="ChEBI" id="CHEBI:30616"/>
        <dbReference type="ChEBI" id="CHEBI:58069"/>
        <dbReference type="ChEBI" id="CHEBI:60377"/>
        <dbReference type="ChEBI" id="CHEBI:456216"/>
        <dbReference type="EC" id="2.7.4.25"/>
    </reaction>
</comment>
<evidence type="ECO:0000256" key="3">
    <source>
        <dbReference type="ARBA" id="ARBA00022741"/>
    </source>
</evidence>
<comment type="caution">
    <text evidence="10">The sequence shown here is derived from an EMBL/GenBank/DDBJ whole genome shotgun (WGS) entry which is preliminary data.</text>
</comment>
<gene>
    <name evidence="8" type="primary">cmk</name>
    <name evidence="10" type="ORF">FXF47_01675</name>
</gene>
<keyword evidence="4 8" id="KW-0418">Kinase</keyword>
<proteinExistence type="inferred from homology"/>
<evidence type="ECO:0000313" key="11">
    <source>
        <dbReference type="Proteomes" id="UP000324143"/>
    </source>
</evidence>
<keyword evidence="11" id="KW-1185">Reference proteome</keyword>
<dbReference type="EC" id="2.7.4.25" evidence="8"/>
<keyword evidence="2 8" id="KW-0808">Transferase</keyword>
<evidence type="ECO:0000313" key="10">
    <source>
        <dbReference type="EMBL" id="TYB31916.1"/>
    </source>
</evidence>
<dbReference type="GO" id="GO:0015949">
    <property type="term" value="P:nucleobase-containing small molecule interconversion"/>
    <property type="evidence" value="ECO:0007669"/>
    <property type="project" value="TreeGrafter"/>
</dbReference>
<dbReference type="GO" id="GO:0036431">
    <property type="term" value="F:dCMP kinase activity"/>
    <property type="evidence" value="ECO:0007669"/>
    <property type="project" value="InterPro"/>
</dbReference>
<evidence type="ECO:0000256" key="7">
    <source>
        <dbReference type="ARBA" id="ARBA00048478"/>
    </source>
</evidence>
<evidence type="ECO:0000256" key="2">
    <source>
        <dbReference type="ARBA" id="ARBA00022679"/>
    </source>
</evidence>
<dbReference type="GO" id="GO:0036430">
    <property type="term" value="F:CMP kinase activity"/>
    <property type="evidence" value="ECO:0007669"/>
    <property type="project" value="RHEA"/>
</dbReference>
<reference evidence="10" key="1">
    <citation type="submission" date="2019-08" db="EMBL/GenBank/DDBJ databases">
        <title>Genomic characterization of a novel candidate phylum (ARYD3) from a high temperature, high salinity tertiary oil reservoir in north central Oklahoma, USA.</title>
        <authorList>
            <person name="Youssef N.H."/>
            <person name="Yadav A."/>
            <person name="Elshahed M.S."/>
        </authorList>
    </citation>
    <scope>NUCLEOTIDE SEQUENCE [LARGE SCALE GENOMIC DNA]</scope>
    <source>
        <strain evidence="10">ARYD3</strain>
    </source>
</reference>
<dbReference type="GO" id="GO:0005524">
    <property type="term" value="F:ATP binding"/>
    <property type="evidence" value="ECO:0007669"/>
    <property type="project" value="UniProtKB-UniRule"/>
</dbReference>
<dbReference type="InterPro" id="IPR027417">
    <property type="entry name" value="P-loop_NTPase"/>
</dbReference>
<dbReference type="AlphaFoldDB" id="A0A5D0MFV3"/>